<proteinExistence type="predicted"/>
<dbReference type="EMBL" id="BART01014875">
    <property type="protein sequence ID" value="GAG78047.1"/>
    <property type="molecule type" value="Genomic_DNA"/>
</dbReference>
<gene>
    <name evidence="1" type="ORF">S01H4_29278</name>
</gene>
<accession>X1B9W1</accession>
<comment type="caution">
    <text evidence="1">The sequence shown here is derived from an EMBL/GenBank/DDBJ whole genome shotgun (WGS) entry which is preliminary data.</text>
</comment>
<protein>
    <submittedName>
        <fullName evidence="1">Uncharacterized protein</fullName>
    </submittedName>
</protein>
<dbReference type="AlphaFoldDB" id="X1B9W1"/>
<name>X1B9W1_9ZZZZ</name>
<organism evidence="1">
    <name type="scientific">marine sediment metagenome</name>
    <dbReference type="NCBI Taxonomy" id="412755"/>
    <lineage>
        <taxon>unclassified sequences</taxon>
        <taxon>metagenomes</taxon>
        <taxon>ecological metagenomes</taxon>
    </lineage>
</organism>
<evidence type="ECO:0000313" key="1">
    <source>
        <dbReference type="EMBL" id="GAG78047.1"/>
    </source>
</evidence>
<sequence>ARLNKQQLKGIVECVDLTVAAYPIPRNLRERLENILLPRLYEIKDVLDTDKSLPNNLGIFLSS</sequence>
<reference evidence="1" key="1">
    <citation type="journal article" date="2014" name="Front. Microbiol.">
        <title>High frequency of phylogenetically diverse reductive dehalogenase-homologous genes in deep subseafloor sedimentary metagenomes.</title>
        <authorList>
            <person name="Kawai M."/>
            <person name="Futagami T."/>
            <person name="Toyoda A."/>
            <person name="Takaki Y."/>
            <person name="Nishi S."/>
            <person name="Hori S."/>
            <person name="Arai W."/>
            <person name="Tsubouchi T."/>
            <person name="Morono Y."/>
            <person name="Uchiyama I."/>
            <person name="Ito T."/>
            <person name="Fujiyama A."/>
            <person name="Inagaki F."/>
            <person name="Takami H."/>
        </authorList>
    </citation>
    <scope>NUCLEOTIDE SEQUENCE</scope>
    <source>
        <strain evidence="1">Expedition CK06-06</strain>
    </source>
</reference>
<feature type="non-terminal residue" evidence="1">
    <location>
        <position position="1"/>
    </location>
</feature>